<dbReference type="InterPro" id="IPR001138">
    <property type="entry name" value="Zn2Cys6_DnaBD"/>
</dbReference>
<dbReference type="GO" id="GO:0003677">
    <property type="term" value="F:DNA binding"/>
    <property type="evidence" value="ECO:0007669"/>
    <property type="project" value="UniProtKB-KW"/>
</dbReference>
<name>A0A9W4IB51_9EURO</name>
<evidence type="ECO:0000256" key="3">
    <source>
        <dbReference type="ARBA" id="ARBA00023015"/>
    </source>
</evidence>
<keyword evidence="6" id="KW-0539">Nucleus</keyword>
<keyword evidence="1" id="KW-0479">Metal-binding</keyword>
<evidence type="ECO:0000256" key="1">
    <source>
        <dbReference type="ARBA" id="ARBA00022723"/>
    </source>
</evidence>
<dbReference type="Gene3D" id="4.10.240.10">
    <property type="entry name" value="Zn(2)-C6 fungal-type DNA-binding domain"/>
    <property type="match status" value="1"/>
</dbReference>
<dbReference type="GO" id="GO:0008270">
    <property type="term" value="F:zinc ion binding"/>
    <property type="evidence" value="ECO:0007669"/>
    <property type="project" value="InterPro"/>
</dbReference>
<dbReference type="InterPro" id="IPR036864">
    <property type="entry name" value="Zn2-C6_fun-type_DNA-bd_sf"/>
</dbReference>
<evidence type="ECO:0000313" key="8">
    <source>
        <dbReference type="Proteomes" id="UP001152649"/>
    </source>
</evidence>
<keyword evidence="4" id="KW-0238">DNA-binding</keyword>
<comment type="caution">
    <text evidence="7">The sequence shown here is derived from an EMBL/GenBank/DDBJ whole genome shotgun (WGS) entry which is preliminary data.</text>
</comment>
<accession>A0A9W4IB51</accession>
<sequence>MGGKPFESRGCHACRQRKVKVSDELHQYSPIFLTFQIQCDQQKPQCAVCLRRSTKCPGYDRDSGVFIHHKQNDRDRYLNTEKKQNHNLSQSRCTSTGRQCDGYEQAVDKRACEWRESKPKNQSSVALQNRYCSTVRPSVTAVPLPLATACQIGLNRDELWYLDFYHNRIAVRLSHYFQNSFWQGLLFQMCENHPAIRHASIAMSAWHTQLERISTNCKEDRGPSMTLRQSTKAIACFRESLAQEDLTPYSSRRTAKEVVLITCLTFTLLTLFQGDLHSARRHLASGYKLFKEWDVQHDNDATCLALTQAFSQMHVYWFFCSHSELFVKDSTQLNSEYRLSPNTTAALSKITPSLFSGIDQMDYIQKFSTLVSGFILDYTAFGFYIGPANSIGHGAVVVLNKLRLCRSHLLAVLVELDGIVPEDCDSPKVFSLLIDVIEIKLGVAKSQSPDEMVYDDHLEQFQHITKLARILADSPTGLSDITISPFSYRYSVLPALLWSAVKCRDWQVRGDIFYIIHKRSEDDYWASATTVALKKLIDIESTGVKPGDIIPESARAYWVNVKIQSERSCVELRYRRPPYLKYGSHEWERNSMNY</sequence>
<evidence type="ECO:0008006" key="9">
    <source>
        <dbReference type="Google" id="ProtNLM"/>
    </source>
</evidence>
<proteinExistence type="predicted"/>
<dbReference type="InterPro" id="IPR052360">
    <property type="entry name" value="Transcr_Regulatory_Proteins"/>
</dbReference>
<gene>
    <name evidence="7" type="ORF">PSALAMII_LOCUS791</name>
</gene>
<dbReference type="InterPro" id="IPR021858">
    <property type="entry name" value="Fun_TF"/>
</dbReference>
<keyword evidence="8" id="KW-1185">Reference proteome</keyword>
<keyword evidence="3" id="KW-0805">Transcription regulation</keyword>
<dbReference type="CDD" id="cd00067">
    <property type="entry name" value="GAL4"/>
    <property type="match status" value="1"/>
</dbReference>
<dbReference type="PANTHER" id="PTHR36206:SF13">
    <property type="entry name" value="TRANSCRIPTIONAL REGULATORY PROTEIN MOC3"/>
    <property type="match status" value="1"/>
</dbReference>
<evidence type="ECO:0000256" key="2">
    <source>
        <dbReference type="ARBA" id="ARBA00022833"/>
    </source>
</evidence>
<evidence type="ECO:0000256" key="4">
    <source>
        <dbReference type="ARBA" id="ARBA00023125"/>
    </source>
</evidence>
<dbReference type="Pfam" id="PF11951">
    <property type="entry name" value="Fungal_trans_2"/>
    <property type="match status" value="1"/>
</dbReference>
<reference evidence="7" key="1">
    <citation type="submission" date="2021-07" db="EMBL/GenBank/DDBJ databases">
        <authorList>
            <person name="Branca A.L. A."/>
        </authorList>
    </citation>
    <scope>NUCLEOTIDE SEQUENCE</scope>
</reference>
<evidence type="ECO:0000256" key="6">
    <source>
        <dbReference type="ARBA" id="ARBA00023242"/>
    </source>
</evidence>
<dbReference type="AlphaFoldDB" id="A0A9W4IB51"/>
<dbReference type="PANTHER" id="PTHR36206">
    <property type="entry name" value="ASPERCRYPTIN BIOSYNTHESIS CLUSTER-SPECIFIC TRANSCRIPTION REGULATOR ATNN-RELATED"/>
    <property type="match status" value="1"/>
</dbReference>
<dbReference type="Proteomes" id="UP001152649">
    <property type="component" value="Unassembled WGS sequence"/>
</dbReference>
<organism evidence="7 8">
    <name type="scientific">Penicillium salamii</name>
    <dbReference type="NCBI Taxonomy" id="1612424"/>
    <lineage>
        <taxon>Eukaryota</taxon>
        <taxon>Fungi</taxon>
        <taxon>Dikarya</taxon>
        <taxon>Ascomycota</taxon>
        <taxon>Pezizomycotina</taxon>
        <taxon>Eurotiomycetes</taxon>
        <taxon>Eurotiomycetidae</taxon>
        <taxon>Eurotiales</taxon>
        <taxon>Aspergillaceae</taxon>
        <taxon>Penicillium</taxon>
    </lineage>
</organism>
<dbReference type="OrthoDB" id="2593732at2759"/>
<evidence type="ECO:0000256" key="5">
    <source>
        <dbReference type="ARBA" id="ARBA00023163"/>
    </source>
</evidence>
<evidence type="ECO:0000313" key="7">
    <source>
        <dbReference type="EMBL" id="CAG8254443.1"/>
    </source>
</evidence>
<dbReference type="EMBL" id="CAJVPG010000024">
    <property type="protein sequence ID" value="CAG8254443.1"/>
    <property type="molecule type" value="Genomic_DNA"/>
</dbReference>
<keyword evidence="2" id="KW-0862">Zinc</keyword>
<protein>
    <recommendedName>
        <fullName evidence="9">Zn(2)-C6 fungal-type domain-containing protein</fullName>
    </recommendedName>
</protein>
<dbReference type="GO" id="GO:0000981">
    <property type="term" value="F:DNA-binding transcription factor activity, RNA polymerase II-specific"/>
    <property type="evidence" value="ECO:0007669"/>
    <property type="project" value="InterPro"/>
</dbReference>
<keyword evidence="5" id="KW-0804">Transcription</keyword>